<dbReference type="FunCoup" id="A0A7R8UW56">
    <property type="interactions" value="10"/>
</dbReference>
<protein>
    <recommendedName>
        <fullName evidence="4">WD repeat-containing protein CG11141</fullName>
    </recommendedName>
</protein>
<evidence type="ECO:0000313" key="3">
    <source>
        <dbReference type="Proteomes" id="UP000594454"/>
    </source>
</evidence>
<evidence type="ECO:0008006" key="4">
    <source>
        <dbReference type="Google" id="ProtNLM"/>
    </source>
</evidence>
<dbReference type="EMBL" id="LR899012">
    <property type="protein sequence ID" value="CAD7088230.1"/>
    <property type="molecule type" value="Genomic_DNA"/>
</dbReference>
<gene>
    <name evidence="2" type="ORF">HERILL_LOCUS10875</name>
</gene>
<accession>A0A7R8UW56</accession>
<dbReference type="InterPro" id="IPR015943">
    <property type="entry name" value="WD40/YVTN_repeat-like_dom_sf"/>
</dbReference>
<dbReference type="PANTHER" id="PTHR23287:SF16">
    <property type="entry name" value="TECTONIN BETA-PROPELLER REPEAT-CONTAINING PROTEIN 2"/>
    <property type="match status" value="1"/>
</dbReference>
<dbReference type="AlphaFoldDB" id="A0A7R8UW56"/>
<proteinExistence type="predicted"/>
<organism evidence="2 3">
    <name type="scientific">Hermetia illucens</name>
    <name type="common">Black soldier fly</name>
    <dbReference type="NCBI Taxonomy" id="343691"/>
    <lineage>
        <taxon>Eukaryota</taxon>
        <taxon>Metazoa</taxon>
        <taxon>Ecdysozoa</taxon>
        <taxon>Arthropoda</taxon>
        <taxon>Hexapoda</taxon>
        <taxon>Insecta</taxon>
        <taxon>Pterygota</taxon>
        <taxon>Neoptera</taxon>
        <taxon>Endopterygota</taxon>
        <taxon>Diptera</taxon>
        <taxon>Brachycera</taxon>
        <taxon>Stratiomyomorpha</taxon>
        <taxon>Stratiomyidae</taxon>
        <taxon>Hermetiinae</taxon>
        <taxon>Hermetia</taxon>
    </lineage>
</organism>
<evidence type="ECO:0000256" key="1">
    <source>
        <dbReference type="SAM" id="MobiDB-lite"/>
    </source>
</evidence>
<dbReference type="InParanoid" id="A0A7R8UW56"/>
<feature type="region of interest" description="Disordered" evidence="1">
    <location>
        <begin position="463"/>
        <end position="517"/>
    </location>
</feature>
<dbReference type="GO" id="GO:0032527">
    <property type="term" value="P:protein exit from endoplasmic reticulum"/>
    <property type="evidence" value="ECO:0007669"/>
    <property type="project" value="TreeGrafter"/>
</dbReference>
<dbReference type="PANTHER" id="PTHR23287">
    <property type="entry name" value="RUBY-EYE2-LIKE PROTEIN"/>
    <property type="match status" value="1"/>
</dbReference>
<dbReference type="OMA" id="TEFDYQA"/>
<dbReference type="OrthoDB" id="9930272at2759"/>
<sequence length="756" mass="84624">MDNYDVESLREWAPLTDLLEKVPARIQKGIFSQNLNITSVAAVPEFIALGTDAGIVFWYNRASGEIQKLRNEGTSPITCLRVVSSVEYMVAAGNSSGQVNVFQIQKELPPDLNLAAPLTKTKPIERYTIRDLHRGPVTCCEWSKNGMKLFSGDKQGVVVLTEFDYQAHLSKSVEILNEAYDIVQLSLSQQYLLVSTTFRSIICLREKNGQWQVSQVGKKDRKVLSDFGGTFCPASPTSTTKTPTVICSRPGLRFWIADCSGNVQQTLLFKEAITRMPVWEIPLLNPSKGISKPLQNFGKVFMYSKNFIITYDEGRLFVLNLDKLRVEAITQIMRGISDVAICGKEIFVLEGPRSLIRLSSAPEPPNKTTKIIFNPLLPPPVPSRSLFELPFEFEAEEEAVINAEECFELPPIQHIDLDIPIQAKPESPTSKQNKLLMEQSRRIEVFDRINEMEYEDSILYRSGANRRHKKDPSSSKGHSSKKKKAKSGIVEIGQAMDETPSSSSSFDKTSGESNKKSNMKLEVTTRPLQMDASFCTDTCLLPDPRSPDTLKRVLEPKERALAACLNLEPVKLVEITKEDLQKSVLAANENSSLPVLQYPIKYPISSGVDDAQVQTTPRKKLHFINDEPDSPKSANPAGVVKDTDDETTLSRDMKNVMIQSDCTTSMSPMKSTERDKLTKSLQFTATSPTLDASTSYQREEIPRPEGNLAVEDIPDVQSMPEYMNIPSIWNVRIERVDDTNEQSETHISGDWEIVDN</sequence>
<dbReference type="InterPro" id="IPR036322">
    <property type="entry name" value="WD40_repeat_dom_sf"/>
</dbReference>
<feature type="region of interest" description="Disordered" evidence="1">
    <location>
        <begin position="622"/>
        <end position="651"/>
    </location>
</feature>
<evidence type="ECO:0000313" key="2">
    <source>
        <dbReference type="EMBL" id="CAD7088230.1"/>
    </source>
</evidence>
<name>A0A7R8UW56_HERIL</name>
<dbReference type="GO" id="GO:0005737">
    <property type="term" value="C:cytoplasm"/>
    <property type="evidence" value="ECO:0007669"/>
    <property type="project" value="GOC"/>
</dbReference>
<dbReference type="SMART" id="SM00320">
    <property type="entry name" value="WD40"/>
    <property type="match status" value="2"/>
</dbReference>
<dbReference type="InterPro" id="IPR001680">
    <property type="entry name" value="WD40_rpt"/>
</dbReference>
<dbReference type="SUPFAM" id="SSF50978">
    <property type="entry name" value="WD40 repeat-like"/>
    <property type="match status" value="1"/>
</dbReference>
<keyword evidence="3" id="KW-1185">Reference proteome</keyword>
<dbReference type="Proteomes" id="UP000594454">
    <property type="component" value="Chromosome 4"/>
</dbReference>
<reference evidence="2 3" key="1">
    <citation type="submission" date="2020-11" db="EMBL/GenBank/DDBJ databases">
        <authorList>
            <person name="Wallbank WR R."/>
            <person name="Pardo Diaz C."/>
            <person name="Kozak K."/>
            <person name="Martin S."/>
            <person name="Jiggins C."/>
            <person name="Moest M."/>
            <person name="Warren A I."/>
            <person name="Generalovic N T."/>
            <person name="Byers J.R.P. K."/>
            <person name="Montejo-Kovacevich G."/>
            <person name="Yen C E."/>
        </authorList>
    </citation>
    <scope>NUCLEOTIDE SEQUENCE [LARGE SCALE GENOMIC DNA]</scope>
</reference>
<dbReference type="Gene3D" id="2.130.10.10">
    <property type="entry name" value="YVTN repeat-like/Quinoprotein amine dehydrogenase"/>
    <property type="match status" value="1"/>
</dbReference>